<dbReference type="InterPro" id="IPR036691">
    <property type="entry name" value="Endo/exonu/phosph_ase_sf"/>
</dbReference>
<keyword evidence="8" id="KW-0460">Magnesium</keyword>
<dbReference type="GO" id="GO:0005737">
    <property type="term" value="C:cytoplasm"/>
    <property type="evidence" value="ECO:0007669"/>
    <property type="project" value="TreeGrafter"/>
</dbReference>
<feature type="domain" description="Endonuclease/exonuclease/phosphatase" evidence="12">
    <location>
        <begin position="97"/>
        <end position="345"/>
    </location>
</feature>
<organism evidence="13 14">
    <name type="scientific">Gonapodya prolifera (strain JEL478)</name>
    <name type="common">Monoblepharis prolifera</name>
    <dbReference type="NCBI Taxonomy" id="1344416"/>
    <lineage>
        <taxon>Eukaryota</taxon>
        <taxon>Fungi</taxon>
        <taxon>Fungi incertae sedis</taxon>
        <taxon>Chytridiomycota</taxon>
        <taxon>Chytridiomycota incertae sedis</taxon>
        <taxon>Monoblepharidomycetes</taxon>
        <taxon>Monoblepharidales</taxon>
        <taxon>Gonapodyaceae</taxon>
        <taxon>Gonapodya</taxon>
    </lineage>
</organism>
<dbReference type="GO" id="GO:0003697">
    <property type="term" value="F:single-stranded DNA binding"/>
    <property type="evidence" value="ECO:0007669"/>
    <property type="project" value="TreeGrafter"/>
</dbReference>
<evidence type="ECO:0000256" key="3">
    <source>
        <dbReference type="ARBA" id="ARBA00004322"/>
    </source>
</evidence>
<dbReference type="GO" id="GO:0004518">
    <property type="term" value="F:nuclease activity"/>
    <property type="evidence" value="ECO:0007669"/>
    <property type="project" value="UniProtKB-KW"/>
</dbReference>
<evidence type="ECO:0000256" key="7">
    <source>
        <dbReference type="ARBA" id="ARBA00022801"/>
    </source>
</evidence>
<evidence type="ECO:0000313" key="14">
    <source>
        <dbReference type="Proteomes" id="UP000070544"/>
    </source>
</evidence>
<evidence type="ECO:0000256" key="2">
    <source>
        <dbReference type="ARBA" id="ARBA00001946"/>
    </source>
</evidence>
<evidence type="ECO:0000256" key="11">
    <source>
        <dbReference type="SAM" id="MobiDB-lite"/>
    </source>
</evidence>
<dbReference type="Proteomes" id="UP000070544">
    <property type="component" value="Unassembled WGS sequence"/>
</dbReference>
<accession>A0A138ZYN2</accession>
<comment type="subcellular location">
    <subcellularLocation>
        <location evidence="3">Nucleus</location>
        <location evidence="3">PML body</location>
    </subcellularLocation>
</comment>
<dbReference type="AlphaFoldDB" id="A0A138ZYN2"/>
<dbReference type="GO" id="GO:0070260">
    <property type="term" value="F:5'-tyrosyl-DNA phosphodiesterase activity"/>
    <property type="evidence" value="ECO:0007669"/>
    <property type="project" value="TreeGrafter"/>
</dbReference>
<dbReference type="PANTHER" id="PTHR15822">
    <property type="entry name" value="TRAF AND TNF RECEPTOR-ASSOCIATED PROTEIN"/>
    <property type="match status" value="1"/>
</dbReference>
<sequence length="356" mass="38133">MSLTSTPSPPSNSSRTPSPNPIANVCFVDPNAKLPKQPKRTVLLVPSFVYDSESDLWVPDAALCSCSRHSDPNAHTLSTIQQFLPARLGDRASFKFLTWNVLYAVDPPDDRAKGAASDLDKERLSRVVDAIVEWAPDVIALQEVSDYFLPTLLSHPFVRNFHSSHSPTTPTSPFGSPVLLSRFPFLSSVPRIGGKDAVAAHFPDARAPLAMWNVHLSGGPSAQAAGMRVKQVARVVAHLDEVAKGEPATGRVVLGDLNADPAEVDGLDGYGDAWVKLKGTAAGGGTYNAQGLLAGPQSKEVLAAYRNLVRPRLDAVMVGDGGVWEIETVNLVATEPVGGMWMSDHFGILGTMKRRV</sequence>
<evidence type="ECO:0000256" key="1">
    <source>
        <dbReference type="ARBA" id="ARBA00001936"/>
    </source>
</evidence>
<evidence type="ECO:0000256" key="10">
    <source>
        <dbReference type="ARBA" id="ARBA00023242"/>
    </source>
</evidence>
<reference evidence="13 14" key="1">
    <citation type="journal article" date="2015" name="Genome Biol. Evol.">
        <title>Phylogenomic analyses indicate that early fungi evolved digesting cell walls of algal ancestors of land plants.</title>
        <authorList>
            <person name="Chang Y."/>
            <person name="Wang S."/>
            <person name="Sekimoto S."/>
            <person name="Aerts A.L."/>
            <person name="Choi C."/>
            <person name="Clum A."/>
            <person name="LaButti K.M."/>
            <person name="Lindquist E.A."/>
            <person name="Yee Ngan C."/>
            <person name="Ohm R.A."/>
            <person name="Salamov A.A."/>
            <person name="Grigoriev I.V."/>
            <person name="Spatafora J.W."/>
            <person name="Berbee M.L."/>
        </authorList>
    </citation>
    <scope>NUCLEOTIDE SEQUENCE [LARGE SCALE GENOMIC DNA]</scope>
    <source>
        <strain evidence="13 14">JEL478</strain>
    </source>
</reference>
<dbReference type="Gene3D" id="3.60.10.10">
    <property type="entry name" value="Endonuclease/exonuclease/phosphatase"/>
    <property type="match status" value="1"/>
</dbReference>
<dbReference type="Pfam" id="PF03372">
    <property type="entry name" value="Exo_endo_phos"/>
    <property type="match status" value="1"/>
</dbReference>
<protein>
    <recommendedName>
        <fullName evidence="12">Endonuclease/exonuclease/phosphatase domain-containing protein</fullName>
    </recommendedName>
</protein>
<name>A0A138ZYN2_GONPJ</name>
<evidence type="ECO:0000259" key="12">
    <source>
        <dbReference type="Pfam" id="PF03372"/>
    </source>
</evidence>
<comment type="cofactor">
    <cofactor evidence="1">
        <name>Mn(2+)</name>
        <dbReference type="ChEBI" id="CHEBI:29035"/>
    </cofactor>
</comment>
<dbReference type="SUPFAM" id="SSF56219">
    <property type="entry name" value="DNase I-like"/>
    <property type="match status" value="1"/>
</dbReference>
<dbReference type="InterPro" id="IPR051547">
    <property type="entry name" value="TDP2-like"/>
</dbReference>
<keyword evidence="9" id="KW-0234">DNA repair</keyword>
<dbReference type="GO" id="GO:0006302">
    <property type="term" value="P:double-strand break repair"/>
    <property type="evidence" value="ECO:0007669"/>
    <property type="project" value="TreeGrafter"/>
</dbReference>
<feature type="compositionally biased region" description="Low complexity" evidence="11">
    <location>
        <begin position="1"/>
        <end position="17"/>
    </location>
</feature>
<evidence type="ECO:0000256" key="6">
    <source>
        <dbReference type="ARBA" id="ARBA00022763"/>
    </source>
</evidence>
<keyword evidence="4" id="KW-0540">Nuclease</keyword>
<evidence type="ECO:0000313" key="13">
    <source>
        <dbReference type="EMBL" id="KXS09600.1"/>
    </source>
</evidence>
<comment type="cofactor">
    <cofactor evidence="2">
        <name>Mg(2+)</name>
        <dbReference type="ChEBI" id="CHEBI:18420"/>
    </cofactor>
</comment>
<keyword evidence="14" id="KW-1185">Reference proteome</keyword>
<feature type="region of interest" description="Disordered" evidence="11">
    <location>
        <begin position="1"/>
        <end position="22"/>
    </location>
</feature>
<evidence type="ECO:0000256" key="4">
    <source>
        <dbReference type="ARBA" id="ARBA00022722"/>
    </source>
</evidence>
<gene>
    <name evidence="13" type="ORF">M427DRAFT_160416</name>
</gene>
<evidence type="ECO:0000256" key="5">
    <source>
        <dbReference type="ARBA" id="ARBA00022723"/>
    </source>
</evidence>
<dbReference type="GO" id="GO:0046872">
    <property type="term" value="F:metal ion binding"/>
    <property type="evidence" value="ECO:0007669"/>
    <property type="project" value="UniProtKB-KW"/>
</dbReference>
<evidence type="ECO:0000256" key="9">
    <source>
        <dbReference type="ARBA" id="ARBA00023204"/>
    </source>
</evidence>
<proteinExistence type="predicted"/>
<keyword evidence="7" id="KW-0378">Hydrolase</keyword>
<keyword evidence="10" id="KW-0539">Nucleus</keyword>
<dbReference type="PANTHER" id="PTHR15822:SF4">
    <property type="entry name" value="TYROSYL-DNA PHOSPHODIESTERASE 2"/>
    <property type="match status" value="1"/>
</dbReference>
<evidence type="ECO:0000256" key="8">
    <source>
        <dbReference type="ARBA" id="ARBA00022842"/>
    </source>
</evidence>
<dbReference type="EMBL" id="KQ965857">
    <property type="protein sequence ID" value="KXS09600.1"/>
    <property type="molecule type" value="Genomic_DNA"/>
</dbReference>
<keyword evidence="5" id="KW-0479">Metal-binding</keyword>
<dbReference type="InterPro" id="IPR005135">
    <property type="entry name" value="Endo/exonuclease/phosphatase"/>
</dbReference>
<keyword evidence="6" id="KW-0227">DNA damage</keyword>